<dbReference type="InterPro" id="IPR044880">
    <property type="entry name" value="NCX_ion-bd_dom_sf"/>
</dbReference>
<feature type="domain" description="Sodium/calcium exchanger membrane region" evidence="6">
    <location>
        <begin position="34"/>
        <end position="174"/>
    </location>
</feature>
<reference evidence="7 8" key="1">
    <citation type="submission" date="2017-09" db="EMBL/GenBank/DDBJ databases">
        <title>Bloom of a denitrifying methanotroph, Candidatus Methylomirabilis limnetica, in a deep stratified lake.</title>
        <authorList>
            <person name="Graf J.S."/>
            <person name="Marchant H.K."/>
            <person name="Tienken D."/>
            <person name="Hach P.F."/>
            <person name="Brand A."/>
            <person name="Schubert C.J."/>
            <person name="Kuypers M.M."/>
            <person name="Milucka J."/>
        </authorList>
    </citation>
    <scope>NUCLEOTIDE SEQUENCE [LARGE SCALE GENOMIC DNA]</scope>
    <source>
        <strain evidence="7 8">Zug</strain>
    </source>
</reference>
<name>A0A2T4TVN5_9BACT</name>
<evidence type="ECO:0000259" key="6">
    <source>
        <dbReference type="Pfam" id="PF01699"/>
    </source>
</evidence>
<feature type="transmembrane region" description="Helical" evidence="5">
    <location>
        <begin position="204"/>
        <end position="225"/>
    </location>
</feature>
<dbReference type="EMBL" id="NVQC01000028">
    <property type="protein sequence ID" value="PTL35174.1"/>
    <property type="molecule type" value="Genomic_DNA"/>
</dbReference>
<evidence type="ECO:0000256" key="4">
    <source>
        <dbReference type="ARBA" id="ARBA00023136"/>
    </source>
</evidence>
<feature type="transmembrane region" description="Helical" evidence="5">
    <location>
        <begin position="285"/>
        <end position="303"/>
    </location>
</feature>
<feature type="transmembrane region" description="Helical" evidence="5">
    <location>
        <begin position="135"/>
        <end position="153"/>
    </location>
</feature>
<evidence type="ECO:0000256" key="3">
    <source>
        <dbReference type="ARBA" id="ARBA00022989"/>
    </source>
</evidence>
<keyword evidence="4 5" id="KW-0472">Membrane</keyword>
<dbReference type="OrthoDB" id="57558at2"/>
<dbReference type="AlphaFoldDB" id="A0A2T4TVN5"/>
<protein>
    <submittedName>
        <fullName evidence="7">Sodium:proton exchanger</fullName>
    </submittedName>
</protein>
<accession>A0A2T4TVN5</accession>
<feature type="domain" description="Sodium/calcium exchanger membrane region" evidence="6">
    <location>
        <begin position="207"/>
        <end position="351"/>
    </location>
</feature>
<comment type="subcellular location">
    <subcellularLocation>
        <location evidence="1">Membrane</location>
        <topology evidence="1">Multi-pass membrane protein</topology>
    </subcellularLocation>
</comment>
<dbReference type="GO" id="GO:0055085">
    <property type="term" value="P:transmembrane transport"/>
    <property type="evidence" value="ECO:0007669"/>
    <property type="project" value="InterPro"/>
</dbReference>
<keyword evidence="3 5" id="KW-1133">Transmembrane helix</keyword>
<organism evidence="7 8">
    <name type="scientific">Candidatus Methylomirabilis limnetica</name>
    <dbReference type="NCBI Taxonomy" id="2033718"/>
    <lineage>
        <taxon>Bacteria</taxon>
        <taxon>Candidatus Methylomirabilota</taxon>
        <taxon>Candidatus Methylomirabilia</taxon>
        <taxon>Candidatus Methylomirabilales</taxon>
        <taxon>Candidatus Methylomirabilaceae</taxon>
        <taxon>Candidatus Methylomirabilis</taxon>
    </lineage>
</organism>
<dbReference type="InterPro" id="IPR004837">
    <property type="entry name" value="NaCa_Exmemb"/>
</dbReference>
<feature type="transmembrane region" description="Helical" evidence="5">
    <location>
        <begin position="159"/>
        <end position="176"/>
    </location>
</feature>
<sequence length="401" mass="43788">MSVNLRLIAAILLPLQWIGIRLFDVHLPPQWEMVGAGLAIFGAAFLLSWAAEVAQVDIPQALALAFLALVAVLPEYAVDIYFAWSAGKDPTYIPYATANMTGANRLLIGVGWASVVVTFWLKTRHRQVVLDRSRYIELFHLVLATIYSFIIPLKGTLSALDSLILVAIFVSYMISVSKAQVVEPELDGGVGELLMQLQPNYRRLATIAMFVYAGLGIFLAAEPFAESLLATGRIFAIEEFLLVQWLAPLASESPEFIVAIVFALRGNPGASMGTLLSSKVNQWTLLIGTLPLAYNLSAGHLGAMHLDARQTEEIFLTAAQSLFAIAVLVNLSFSLTEAGLIFVLFITQLFFTDPISRHLYAIGYIVLAVSWFIASRSSRQGLAAMVVERWAGTTVAASHQK</sequence>
<dbReference type="Pfam" id="PF01699">
    <property type="entry name" value="Na_Ca_ex"/>
    <property type="match status" value="2"/>
</dbReference>
<evidence type="ECO:0000256" key="2">
    <source>
        <dbReference type="ARBA" id="ARBA00022692"/>
    </source>
</evidence>
<comment type="caution">
    <text evidence="7">The sequence shown here is derived from an EMBL/GenBank/DDBJ whole genome shotgun (WGS) entry which is preliminary data.</text>
</comment>
<dbReference type="Proteomes" id="UP000241436">
    <property type="component" value="Unassembled WGS sequence"/>
</dbReference>
<proteinExistence type="predicted"/>
<feature type="transmembrane region" description="Helical" evidence="5">
    <location>
        <begin position="62"/>
        <end position="84"/>
    </location>
</feature>
<evidence type="ECO:0000256" key="5">
    <source>
        <dbReference type="SAM" id="Phobius"/>
    </source>
</evidence>
<dbReference type="Gene3D" id="1.20.1420.30">
    <property type="entry name" value="NCX, central ion-binding region"/>
    <property type="match status" value="2"/>
</dbReference>
<feature type="transmembrane region" description="Helical" evidence="5">
    <location>
        <begin position="358"/>
        <end position="374"/>
    </location>
</feature>
<evidence type="ECO:0000313" key="8">
    <source>
        <dbReference type="Proteomes" id="UP000241436"/>
    </source>
</evidence>
<dbReference type="GO" id="GO:0016020">
    <property type="term" value="C:membrane"/>
    <property type="evidence" value="ECO:0007669"/>
    <property type="project" value="UniProtKB-SubCell"/>
</dbReference>
<evidence type="ECO:0000313" key="7">
    <source>
        <dbReference type="EMBL" id="PTL35174.1"/>
    </source>
</evidence>
<keyword evidence="2 5" id="KW-0812">Transmembrane</keyword>
<feature type="transmembrane region" description="Helical" evidence="5">
    <location>
        <begin position="33"/>
        <end position="50"/>
    </location>
</feature>
<reference evidence="8" key="2">
    <citation type="journal article" date="2018" name="Environ. Microbiol.">
        <title>Bloom of a denitrifying methanotroph, 'Candidatus Methylomirabilis limnetica', in a deep stratified lake.</title>
        <authorList>
            <person name="Graf J.S."/>
            <person name="Mayr M.J."/>
            <person name="Marchant H.K."/>
            <person name="Tienken D."/>
            <person name="Hach P.F."/>
            <person name="Brand A."/>
            <person name="Schubert C.J."/>
            <person name="Kuypers M.M."/>
            <person name="Milucka J."/>
        </authorList>
    </citation>
    <scope>NUCLEOTIDE SEQUENCE [LARGE SCALE GENOMIC DNA]</scope>
    <source>
        <strain evidence="8">Zug</strain>
    </source>
</reference>
<feature type="transmembrane region" description="Helical" evidence="5">
    <location>
        <begin position="323"/>
        <end position="346"/>
    </location>
</feature>
<dbReference type="RefSeq" id="WP_107563428.1">
    <property type="nucleotide sequence ID" value="NZ_NVQC01000028.1"/>
</dbReference>
<keyword evidence="8" id="KW-1185">Reference proteome</keyword>
<gene>
    <name evidence="7" type="ORF">CLG94_10740</name>
</gene>
<feature type="transmembrane region" description="Helical" evidence="5">
    <location>
        <begin position="104"/>
        <end position="123"/>
    </location>
</feature>
<evidence type="ECO:0000256" key="1">
    <source>
        <dbReference type="ARBA" id="ARBA00004141"/>
    </source>
</evidence>